<evidence type="ECO:0000256" key="5">
    <source>
        <dbReference type="ARBA" id="ARBA00023136"/>
    </source>
</evidence>
<evidence type="ECO:0000313" key="7">
    <source>
        <dbReference type="EMBL" id="CAK8672350.1"/>
    </source>
</evidence>
<evidence type="ECO:0000256" key="1">
    <source>
        <dbReference type="ARBA" id="ARBA00004141"/>
    </source>
</evidence>
<sequence>MATVQTTTVNPVMVPANQVMGPVVINRQPNLEIGKKYAGIYNKLGITQIACGVLSIIFQIVLMSVAGRYQDDFAFIATGIWAGVFFLTSGILGVVSGKKPTYCPIVAALTMTIFSALAGGAMFGLELTAALVMPSSYYGDCPGDYTDPWCYTRFFATPIGLHSTQCVISFTAAIVAIVHSAYCCAPTSCCNASYQHPQNVYVTTTAYPGQMPATVLPGQPVTYVYPGQPGTVLQSGQPAYMYQTAGTNPTPYPVQTSPMMGQINQSIGESPPPAYQVPSTQVKM</sequence>
<comment type="subcellular location">
    <subcellularLocation>
        <location evidence="1">Membrane</location>
        <topology evidence="1">Multi-pass membrane protein</topology>
    </subcellularLocation>
</comment>
<dbReference type="Pfam" id="PF04103">
    <property type="entry name" value="CD20"/>
    <property type="match status" value="1"/>
</dbReference>
<evidence type="ECO:0000256" key="4">
    <source>
        <dbReference type="ARBA" id="ARBA00022989"/>
    </source>
</evidence>
<evidence type="ECO:0000256" key="6">
    <source>
        <dbReference type="SAM" id="Phobius"/>
    </source>
</evidence>
<keyword evidence="3 6" id="KW-0812">Transmembrane</keyword>
<feature type="transmembrane region" description="Helical" evidence="6">
    <location>
        <begin position="73"/>
        <end position="95"/>
    </location>
</feature>
<dbReference type="EMBL" id="CAWYQH010000001">
    <property type="protein sequence ID" value="CAK8672350.1"/>
    <property type="molecule type" value="Genomic_DNA"/>
</dbReference>
<reference evidence="7 8" key="1">
    <citation type="submission" date="2024-02" db="EMBL/GenBank/DDBJ databases">
        <authorList>
            <person name="Daric V."/>
            <person name="Darras S."/>
        </authorList>
    </citation>
    <scope>NUCLEOTIDE SEQUENCE [LARGE SCALE GENOMIC DNA]</scope>
</reference>
<evidence type="ECO:0000256" key="3">
    <source>
        <dbReference type="ARBA" id="ARBA00022692"/>
    </source>
</evidence>
<comment type="similarity">
    <text evidence="2">Belongs to the MS4A family.</text>
</comment>
<keyword evidence="4 6" id="KW-1133">Transmembrane helix</keyword>
<evidence type="ECO:0000256" key="2">
    <source>
        <dbReference type="ARBA" id="ARBA00009565"/>
    </source>
</evidence>
<keyword evidence="8" id="KW-1185">Reference proteome</keyword>
<comment type="caution">
    <text evidence="7">The sequence shown here is derived from an EMBL/GenBank/DDBJ whole genome shotgun (WGS) entry which is preliminary data.</text>
</comment>
<accession>A0ABP0EY07</accession>
<dbReference type="Proteomes" id="UP001642483">
    <property type="component" value="Unassembled WGS sequence"/>
</dbReference>
<dbReference type="PANTHER" id="PTHR23320">
    <property type="entry name" value="MEMBRANE-SPANNING 4-DOMAINS SUBFAMILY A MS4A -RELATED"/>
    <property type="match status" value="1"/>
</dbReference>
<dbReference type="InterPro" id="IPR030417">
    <property type="entry name" value="MS4A"/>
</dbReference>
<dbReference type="InterPro" id="IPR007237">
    <property type="entry name" value="CD20-like"/>
</dbReference>
<protein>
    <submittedName>
        <fullName evidence="7">Uncharacterized protein</fullName>
    </submittedName>
</protein>
<feature type="transmembrane region" description="Helical" evidence="6">
    <location>
        <begin position="102"/>
        <end position="125"/>
    </location>
</feature>
<gene>
    <name evidence="7" type="ORF">CVLEPA_LOCUS1307</name>
</gene>
<evidence type="ECO:0000313" key="8">
    <source>
        <dbReference type="Proteomes" id="UP001642483"/>
    </source>
</evidence>
<dbReference type="PANTHER" id="PTHR23320:SF165">
    <property type="entry name" value="MARVEL DOMAIN-CONTAINING PROTEIN"/>
    <property type="match status" value="1"/>
</dbReference>
<keyword evidence="5 6" id="KW-0472">Membrane</keyword>
<name>A0ABP0EY07_CLALP</name>
<proteinExistence type="inferred from homology"/>
<feature type="transmembrane region" description="Helical" evidence="6">
    <location>
        <begin position="44"/>
        <end position="67"/>
    </location>
</feature>
<organism evidence="7 8">
    <name type="scientific">Clavelina lepadiformis</name>
    <name type="common">Light-bulb sea squirt</name>
    <name type="synonym">Ascidia lepadiformis</name>
    <dbReference type="NCBI Taxonomy" id="159417"/>
    <lineage>
        <taxon>Eukaryota</taxon>
        <taxon>Metazoa</taxon>
        <taxon>Chordata</taxon>
        <taxon>Tunicata</taxon>
        <taxon>Ascidiacea</taxon>
        <taxon>Aplousobranchia</taxon>
        <taxon>Clavelinidae</taxon>
        <taxon>Clavelina</taxon>
    </lineage>
</organism>